<dbReference type="PANTHER" id="PTHR43116">
    <property type="entry name" value="PEPTIDE CHAIN RELEASE FACTOR 2"/>
    <property type="match status" value="1"/>
</dbReference>
<dbReference type="EMBL" id="JAIWQS010000009">
    <property type="protein sequence ID" value="KAJ8756291.1"/>
    <property type="molecule type" value="Genomic_DNA"/>
</dbReference>
<dbReference type="SUPFAM" id="SSF75620">
    <property type="entry name" value="Release factor"/>
    <property type="match status" value="1"/>
</dbReference>
<feature type="domain" description="Peptide chain release factor" evidence="2">
    <location>
        <begin position="129"/>
        <end position="246"/>
    </location>
</feature>
<sequence length="407" mass="45407">MAAEAGFLTRAATIYSKSQAFKGKHGCSPSKLLLLSKTRASHSIDDKNEVFKQLGLFSLKKKIEDAVIRAEILAAPALELEEARRIKQEETIRQCDLWDDLAKSNEILVKLADSAKVVDALKDLRYKAEEAKLISQLAEMEAINYQLFKQAYSASVDVSTFLDQYEMLRLLKGPYDKEGACVIIQAGSRGTYPQMWIEELLSMYIKWAERIGYKSSLVEKNPRHGSVQTVTIELEFECAYGYLLGEKGLHNMVESISGSFEHKVISAYVDVIPLSLNTTLDLQIKDEDLIVSPPSLVEQAVSLKHIPTGITIHSSGQRSYFANKAKALSRLKAKLLVIAKEQSASDITCIRREAIADGLKEARRYISCPYKLVEDVKTGLQLPDLSSVLEGNIEPLIAAHINLRRTE</sequence>
<accession>A0AAV8SVG0</accession>
<protein>
    <recommendedName>
        <fullName evidence="2">Peptide chain release factor domain-containing protein</fullName>
    </recommendedName>
</protein>
<dbReference type="Pfam" id="PF00472">
    <property type="entry name" value="RF-1"/>
    <property type="match status" value="1"/>
</dbReference>
<organism evidence="3 4">
    <name type="scientific">Erythroxylum novogranatense</name>
    <dbReference type="NCBI Taxonomy" id="1862640"/>
    <lineage>
        <taxon>Eukaryota</taxon>
        <taxon>Viridiplantae</taxon>
        <taxon>Streptophyta</taxon>
        <taxon>Embryophyta</taxon>
        <taxon>Tracheophyta</taxon>
        <taxon>Spermatophyta</taxon>
        <taxon>Magnoliopsida</taxon>
        <taxon>eudicotyledons</taxon>
        <taxon>Gunneridae</taxon>
        <taxon>Pentapetalae</taxon>
        <taxon>rosids</taxon>
        <taxon>fabids</taxon>
        <taxon>Malpighiales</taxon>
        <taxon>Erythroxylaceae</taxon>
        <taxon>Erythroxylum</taxon>
    </lineage>
</organism>
<evidence type="ECO:0000256" key="1">
    <source>
        <dbReference type="ARBA" id="ARBA00010835"/>
    </source>
</evidence>
<evidence type="ECO:0000259" key="2">
    <source>
        <dbReference type="SMART" id="SM00937"/>
    </source>
</evidence>
<dbReference type="AlphaFoldDB" id="A0AAV8SVG0"/>
<dbReference type="GO" id="GO:0005737">
    <property type="term" value="C:cytoplasm"/>
    <property type="evidence" value="ECO:0007669"/>
    <property type="project" value="UniProtKB-ARBA"/>
</dbReference>
<comment type="similarity">
    <text evidence="1">Belongs to the prokaryotic/mitochondrial release factor family.</text>
</comment>
<reference evidence="3 4" key="1">
    <citation type="submission" date="2021-09" db="EMBL/GenBank/DDBJ databases">
        <title>Genomic insights and catalytic innovation underlie evolution of tropane alkaloids biosynthesis.</title>
        <authorList>
            <person name="Wang Y.-J."/>
            <person name="Tian T."/>
            <person name="Huang J.-P."/>
            <person name="Huang S.-X."/>
        </authorList>
    </citation>
    <scope>NUCLEOTIDE SEQUENCE [LARGE SCALE GENOMIC DNA]</scope>
    <source>
        <strain evidence="3">KIB-2018</strain>
        <tissue evidence="3">Leaf</tissue>
    </source>
</reference>
<dbReference type="Gene3D" id="3.30.160.20">
    <property type="match status" value="1"/>
</dbReference>
<dbReference type="Proteomes" id="UP001159364">
    <property type="component" value="Linkage Group LG09"/>
</dbReference>
<proteinExistence type="inferred from homology"/>
<dbReference type="InterPro" id="IPR005139">
    <property type="entry name" value="PCRF"/>
</dbReference>
<evidence type="ECO:0000313" key="3">
    <source>
        <dbReference type="EMBL" id="KAJ8756291.1"/>
    </source>
</evidence>
<keyword evidence="4" id="KW-1185">Reference proteome</keyword>
<dbReference type="InterPro" id="IPR000352">
    <property type="entry name" value="Pep_chain_release_fac_I"/>
</dbReference>
<name>A0AAV8SVG0_9ROSI</name>
<dbReference type="InterPro" id="IPR045853">
    <property type="entry name" value="Pep_chain_release_fac_I_sf"/>
</dbReference>
<dbReference type="Gene3D" id="3.30.70.1660">
    <property type="match status" value="1"/>
</dbReference>
<dbReference type="PANTHER" id="PTHR43116:SF4">
    <property type="entry name" value="PEPTIDE CHAIN RELEASE FACTOR PRFB3, CHLOROPLASTIC"/>
    <property type="match status" value="1"/>
</dbReference>
<gene>
    <name evidence="3" type="ORF">K2173_025103</name>
</gene>
<comment type="caution">
    <text evidence="3">The sequence shown here is derived from an EMBL/GenBank/DDBJ whole genome shotgun (WGS) entry which is preliminary data.</text>
</comment>
<dbReference type="GO" id="GO:0003747">
    <property type="term" value="F:translation release factor activity"/>
    <property type="evidence" value="ECO:0007669"/>
    <property type="project" value="InterPro"/>
</dbReference>
<evidence type="ECO:0000313" key="4">
    <source>
        <dbReference type="Proteomes" id="UP001159364"/>
    </source>
</evidence>
<dbReference type="SMART" id="SM00937">
    <property type="entry name" value="PCRF"/>
    <property type="match status" value="1"/>
</dbReference>
<dbReference type="Pfam" id="PF03462">
    <property type="entry name" value="PCRF"/>
    <property type="match status" value="1"/>
</dbReference>